<evidence type="ECO:0000313" key="1">
    <source>
        <dbReference type="EMBL" id="HIZ71664.1"/>
    </source>
</evidence>
<proteinExistence type="predicted"/>
<organism evidence="1 2">
    <name type="scientific">Candidatus Atopostipes pullistercoris</name>
    <dbReference type="NCBI Taxonomy" id="2838467"/>
    <lineage>
        <taxon>Bacteria</taxon>
        <taxon>Bacillati</taxon>
        <taxon>Bacillota</taxon>
        <taxon>Bacilli</taxon>
        <taxon>Lactobacillales</taxon>
        <taxon>Carnobacteriaceae</taxon>
        <taxon>Atopostipes</taxon>
    </lineage>
</organism>
<reference evidence="1" key="2">
    <citation type="submission" date="2021-04" db="EMBL/GenBank/DDBJ databases">
        <authorList>
            <person name="Gilroy R."/>
        </authorList>
    </citation>
    <scope>NUCLEOTIDE SEQUENCE</scope>
    <source>
        <strain evidence="1">CHK169-4300</strain>
    </source>
</reference>
<evidence type="ECO:0008006" key="3">
    <source>
        <dbReference type="Google" id="ProtNLM"/>
    </source>
</evidence>
<dbReference type="EMBL" id="DXAZ01000127">
    <property type="protein sequence ID" value="HIZ71664.1"/>
    <property type="molecule type" value="Genomic_DNA"/>
</dbReference>
<dbReference type="InterPro" id="IPR041242">
    <property type="entry name" value="HNHc_6"/>
</dbReference>
<gene>
    <name evidence="1" type="ORF">H9808_07895</name>
</gene>
<comment type="caution">
    <text evidence="1">The sequence shown here is derived from an EMBL/GenBank/DDBJ whole genome shotgun (WGS) entry which is preliminary data.</text>
</comment>
<dbReference type="AlphaFoldDB" id="A0A9D2JZH7"/>
<protein>
    <recommendedName>
        <fullName evidence="3">DUF968 domain-containing protein</fullName>
    </recommendedName>
</protein>
<reference evidence="1" key="1">
    <citation type="journal article" date="2021" name="PeerJ">
        <title>Extensive microbial diversity within the chicken gut microbiome revealed by metagenomics and culture.</title>
        <authorList>
            <person name="Gilroy R."/>
            <person name="Ravi A."/>
            <person name="Getino M."/>
            <person name="Pursley I."/>
            <person name="Horton D.L."/>
            <person name="Alikhan N.F."/>
            <person name="Baker D."/>
            <person name="Gharbi K."/>
            <person name="Hall N."/>
            <person name="Watson M."/>
            <person name="Adriaenssens E.M."/>
            <person name="Foster-Nyarko E."/>
            <person name="Jarju S."/>
            <person name="Secka A."/>
            <person name="Antonio M."/>
            <person name="Oren A."/>
            <person name="Chaudhuri R.R."/>
            <person name="La Ragione R."/>
            <person name="Hildebrand F."/>
            <person name="Pallen M.J."/>
        </authorList>
    </citation>
    <scope>NUCLEOTIDE SEQUENCE</scope>
    <source>
        <strain evidence="1">CHK169-4300</strain>
    </source>
</reference>
<dbReference type="Proteomes" id="UP000824106">
    <property type="component" value="Unassembled WGS sequence"/>
</dbReference>
<feature type="non-terminal residue" evidence="1">
    <location>
        <position position="1"/>
    </location>
</feature>
<dbReference type="Pfam" id="PF16784">
    <property type="entry name" value="HNHc_6"/>
    <property type="match status" value="1"/>
</dbReference>
<evidence type="ECO:0000313" key="2">
    <source>
        <dbReference type="Proteomes" id="UP000824106"/>
    </source>
</evidence>
<accession>A0A9D2JZH7</accession>
<name>A0A9D2JZH7_9LACT</name>
<sequence length="223" mass="26181">RAEIKSINDSEITLKMIDPINERKLEETEWRGRNFAYLELFDSRYSSPEQRKHYWALIGDIHDYTGKRKGMINLNMKALYMVEKDTDKEPSVAQGKMTQEEVAEWLQMIIEWMIEHDIPAQHPEGYVPADISKMMYVLTMNKKCVVCQKQPIEIAHFDGTVGMGRDRTKVDHTKSKFLALCHFHHREQHNIGETDFIEKYHLAPLKLDADDLKRLGVRGNYEE</sequence>